<evidence type="ECO:0000313" key="1">
    <source>
        <dbReference type="EMBL" id="AWV90592.1"/>
    </source>
</evidence>
<proteinExistence type="predicted"/>
<dbReference type="PROSITE" id="PS51819">
    <property type="entry name" value="VOC"/>
    <property type="match status" value="1"/>
</dbReference>
<dbReference type="Proteomes" id="UP000249799">
    <property type="component" value="Chromosome"/>
</dbReference>
<dbReference type="InterPro" id="IPR029068">
    <property type="entry name" value="Glyas_Bleomycin-R_OHBP_Dase"/>
</dbReference>
<dbReference type="OrthoDB" id="9792626at2"/>
<gene>
    <name evidence="1" type="ORF">DN745_15160</name>
</gene>
<sequence length="132" mass="14613">MSLLHHIALGVAEVEAIAAFYREIFGIQERTRHLYEDGRLRSIWLDMGGPVLMVEHAAALEAPAHQRRALQPSDAVGEGLFLLTFTVADAAERRAVEARAEAAGQPIESRSDFSSYFRDPEGNRVAVSHYPL</sequence>
<protein>
    <submittedName>
        <fullName evidence="1">Glyoxalase</fullName>
    </submittedName>
</protein>
<accession>A0A2Z4FNY4</accession>
<dbReference type="Pfam" id="PF00903">
    <property type="entry name" value="Glyoxalase"/>
    <property type="match status" value="1"/>
</dbReference>
<dbReference type="InterPro" id="IPR037523">
    <property type="entry name" value="VOC_core"/>
</dbReference>
<keyword evidence="2" id="KW-1185">Reference proteome</keyword>
<dbReference type="AlphaFoldDB" id="A0A2Z4FNY4"/>
<name>A0A2Z4FNY4_9DELT</name>
<dbReference type="RefSeq" id="WP_111336127.1">
    <property type="nucleotide sequence ID" value="NZ_CP030032.1"/>
</dbReference>
<dbReference type="CDD" id="cd06587">
    <property type="entry name" value="VOC"/>
    <property type="match status" value="1"/>
</dbReference>
<dbReference type="EMBL" id="CP030032">
    <property type="protein sequence ID" value="AWV90592.1"/>
    <property type="molecule type" value="Genomic_DNA"/>
</dbReference>
<reference evidence="1 2" key="1">
    <citation type="submission" date="2018-06" db="EMBL/GenBank/DDBJ databases">
        <title>Lujinxingia sediminis gen. nov. sp. nov., a new facultative anaerobic member of the class Deltaproteobacteria, and proposal of Lujinxingaceae fam. nov.</title>
        <authorList>
            <person name="Guo L.-Y."/>
            <person name="Li C.-M."/>
            <person name="Wang S."/>
            <person name="Du Z.-J."/>
        </authorList>
    </citation>
    <scope>NUCLEOTIDE SEQUENCE [LARGE SCALE GENOMIC DNA]</scope>
    <source>
        <strain evidence="1 2">FA350</strain>
    </source>
</reference>
<dbReference type="Gene3D" id="3.10.180.10">
    <property type="entry name" value="2,3-Dihydroxybiphenyl 1,2-Dioxygenase, domain 1"/>
    <property type="match status" value="1"/>
</dbReference>
<dbReference type="KEGG" id="bsed:DN745_15160"/>
<dbReference type="SUPFAM" id="SSF54593">
    <property type="entry name" value="Glyoxalase/Bleomycin resistance protein/Dihydroxybiphenyl dioxygenase"/>
    <property type="match status" value="1"/>
</dbReference>
<dbReference type="InterPro" id="IPR004360">
    <property type="entry name" value="Glyas_Fos-R_dOase_dom"/>
</dbReference>
<evidence type="ECO:0000313" key="2">
    <source>
        <dbReference type="Proteomes" id="UP000249799"/>
    </source>
</evidence>
<dbReference type="InterPro" id="IPR050383">
    <property type="entry name" value="GlyoxalaseI/FosfomycinResist"/>
</dbReference>
<organism evidence="1 2">
    <name type="scientific">Bradymonas sediminis</name>
    <dbReference type="NCBI Taxonomy" id="1548548"/>
    <lineage>
        <taxon>Bacteria</taxon>
        <taxon>Deltaproteobacteria</taxon>
        <taxon>Bradymonadales</taxon>
        <taxon>Bradymonadaceae</taxon>
        <taxon>Bradymonas</taxon>
    </lineage>
</organism>
<dbReference type="PANTHER" id="PTHR21366">
    <property type="entry name" value="GLYOXALASE FAMILY PROTEIN"/>
    <property type="match status" value="1"/>
</dbReference>